<dbReference type="SUPFAM" id="SSF54427">
    <property type="entry name" value="NTF2-like"/>
    <property type="match status" value="1"/>
</dbReference>
<proteinExistence type="predicted"/>
<comment type="caution">
    <text evidence="2">The sequence shown here is derived from an EMBL/GenBank/DDBJ whole genome shotgun (WGS) entry which is preliminary data.</text>
</comment>
<dbReference type="AlphaFoldDB" id="A0A6I4MAE9"/>
<dbReference type="Gene3D" id="3.10.450.50">
    <property type="match status" value="1"/>
</dbReference>
<evidence type="ECO:0000259" key="1">
    <source>
        <dbReference type="Pfam" id="PF13577"/>
    </source>
</evidence>
<dbReference type="InterPro" id="IPR037401">
    <property type="entry name" value="SnoaL-like"/>
</dbReference>
<sequence>MTSELERRVQLIWDRQEIERVLRRYCRAIDRLDLDLLRSVYHPDATDAHGTFEGDAHEFAEFIVDRIRRQTSYGFHTVTNAIIEVDGDRATSESSYFGYHRIPGGWDSVSAFFGEGYAASAKADGALDQEHEYVCGGRYLDRFARRDGTWRILRRRITNEWNQCRPSAHLLEGGRAAYDLPGARDRTDPVYDLTLD</sequence>
<dbReference type="InterPro" id="IPR032710">
    <property type="entry name" value="NTF2-like_dom_sf"/>
</dbReference>
<dbReference type="RefSeq" id="WP_151595762.1">
    <property type="nucleotide sequence ID" value="NZ_WBMS02000018.1"/>
</dbReference>
<name>A0A6I4MAE9_9ACTN</name>
<gene>
    <name evidence="2" type="ORF">F8568_023135</name>
</gene>
<feature type="domain" description="SnoaL-like" evidence="1">
    <location>
        <begin position="12"/>
        <end position="156"/>
    </location>
</feature>
<dbReference type="EMBL" id="WBMS02000018">
    <property type="protein sequence ID" value="MWA03218.1"/>
    <property type="molecule type" value="Genomic_DNA"/>
</dbReference>
<protein>
    <submittedName>
        <fullName evidence="2">Nuclear transport factor 2 family protein</fullName>
    </submittedName>
</protein>
<accession>A0A6I4MAE9</accession>
<dbReference type="Proteomes" id="UP000462055">
    <property type="component" value="Unassembled WGS sequence"/>
</dbReference>
<dbReference type="CDD" id="cd00531">
    <property type="entry name" value="NTF2_like"/>
    <property type="match status" value="1"/>
</dbReference>
<organism evidence="2 3">
    <name type="scientific">Actinomadura physcomitrii</name>
    <dbReference type="NCBI Taxonomy" id="2650748"/>
    <lineage>
        <taxon>Bacteria</taxon>
        <taxon>Bacillati</taxon>
        <taxon>Actinomycetota</taxon>
        <taxon>Actinomycetes</taxon>
        <taxon>Streptosporangiales</taxon>
        <taxon>Thermomonosporaceae</taxon>
        <taxon>Actinomadura</taxon>
    </lineage>
</organism>
<evidence type="ECO:0000313" key="2">
    <source>
        <dbReference type="EMBL" id="MWA03218.1"/>
    </source>
</evidence>
<keyword evidence="3" id="KW-1185">Reference proteome</keyword>
<evidence type="ECO:0000313" key="3">
    <source>
        <dbReference type="Proteomes" id="UP000462055"/>
    </source>
</evidence>
<dbReference type="Pfam" id="PF13577">
    <property type="entry name" value="SnoaL_4"/>
    <property type="match status" value="1"/>
</dbReference>
<reference evidence="2" key="1">
    <citation type="submission" date="2019-12" db="EMBL/GenBank/DDBJ databases">
        <title>Actinomadura physcomitrii sp. nov., a novel actinomycete isolated from moss [Physcomitrium sphaericum (Ludw) Fuernr].</title>
        <authorList>
            <person name="Zhuang X."/>
        </authorList>
    </citation>
    <scope>NUCLEOTIDE SEQUENCE [LARGE SCALE GENOMIC DNA]</scope>
    <source>
        <strain evidence="2">LD22</strain>
    </source>
</reference>